<organism evidence="1">
    <name type="scientific">Trichuris suis</name>
    <name type="common">pig whipworm</name>
    <dbReference type="NCBI Taxonomy" id="68888"/>
    <lineage>
        <taxon>Eukaryota</taxon>
        <taxon>Metazoa</taxon>
        <taxon>Ecdysozoa</taxon>
        <taxon>Nematoda</taxon>
        <taxon>Enoplea</taxon>
        <taxon>Dorylaimia</taxon>
        <taxon>Trichinellida</taxon>
        <taxon>Trichuridae</taxon>
        <taxon>Trichuris</taxon>
    </lineage>
</organism>
<dbReference type="Proteomes" id="UP000030758">
    <property type="component" value="Unassembled WGS sequence"/>
</dbReference>
<proteinExistence type="predicted"/>
<dbReference type="EMBL" id="KL367567">
    <property type="protein sequence ID" value="KFD63738.1"/>
    <property type="molecule type" value="Genomic_DNA"/>
</dbReference>
<evidence type="ECO:0000313" key="1">
    <source>
        <dbReference type="EMBL" id="KFD63738.1"/>
    </source>
</evidence>
<gene>
    <name evidence="1" type="ORF">M514_24091</name>
</gene>
<reference evidence="1" key="1">
    <citation type="journal article" date="2014" name="Nat. Genet.">
        <title>Genome and transcriptome of the porcine whipworm Trichuris suis.</title>
        <authorList>
            <person name="Jex A.R."/>
            <person name="Nejsum P."/>
            <person name="Schwarz E.M."/>
            <person name="Hu L."/>
            <person name="Young N.D."/>
            <person name="Hall R.S."/>
            <person name="Korhonen P.K."/>
            <person name="Liao S."/>
            <person name="Thamsborg S."/>
            <person name="Xia J."/>
            <person name="Xu P."/>
            <person name="Wang S."/>
            <person name="Scheerlinck J.P."/>
            <person name="Hofmann A."/>
            <person name="Sternberg P.W."/>
            <person name="Wang J."/>
            <person name="Gasser R.B."/>
        </authorList>
    </citation>
    <scope>NUCLEOTIDE SEQUENCE [LARGE SCALE GENOMIC DNA]</scope>
    <source>
        <strain evidence="1">DCEP-RM93F</strain>
    </source>
</reference>
<sequence>MVVRVEVYAKLIAAELMPSNCGPGEDFFESVGREGRQINPYWEKLRIFAGKFNAEASVYWPLNEET</sequence>
<name>A0A085N2P2_9BILA</name>
<protein>
    <submittedName>
        <fullName evidence="1">Uncharacterized protein</fullName>
    </submittedName>
</protein>
<dbReference type="AlphaFoldDB" id="A0A085N2P2"/>
<accession>A0A085N2P2</accession>